<evidence type="ECO:0000313" key="2">
    <source>
        <dbReference type="EMBL" id="MCP2728412.1"/>
    </source>
</evidence>
<organism evidence="2 3">
    <name type="scientific">Limnofasciculus baicalensis BBK-W-15</name>
    <dbReference type="NCBI Taxonomy" id="2699891"/>
    <lineage>
        <taxon>Bacteria</taxon>
        <taxon>Bacillati</taxon>
        <taxon>Cyanobacteriota</taxon>
        <taxon>Cyanophyceae</taxon>
        <taxon>Coleofasciculales</taxon>
        <taxon>Coleofasciculaceae</taxon>
        <taxon>Limnofasciculus</taxon>
        <taxon>Limnofasciculus baicalensis</taxon>
    </lineage>
</organism>
<accession>A0AAE3GQW0</accession>
<dbReference type="EMBL" id="JAMZMM010000054">
    <property type="protein sequence ID" value="MCP2728412.1"/>
    <property type="molecule type" value="Genomic_DNA"/>
</dbReference>
<reference evidence="2" key="1">
    <citation type="submission" date="2022-06" db="EMBL/GenBank/DDBJ databases">
        <title>New cyanobacteria of genus Symplocastrum in benthos of Lake Baikal.</title>
        <authorList>
            <person name="Sorokovikova E."/>
            <person name="Tikhonova I."/>
            <person name="Krasnopeev A."/>
            <person name="Evseev P."/>
            <person name="Gladkikh A."/>
            <person name="Belykh O."/>
        </authorList>
    </citation>
    <scope>NUCLEOTIDE SEQUENCE</scope>
    <source>
        <strain evidence="2">BBK-W-15</strain>
    </source>
</reference>
<name>A0AAE3GQW0_9CYAN</name>
<dbReference type="AlphaFoldDB" id="A0AAE3GQW0"/>
<keyword evidence="3" id="KW-1185">Reference proteome</keyword>
<dbReference type="InterPro" id="IPR013424">
    <property type="entry name" value="Ice-binding_C"/>
</dbReference>
<evidence type="ECO:0000313" key="3">
    <source>
        <dbReference type="Proteomes" id="UP001204953"/>
    </source>
</evidence>
<evidence type="ECO:0000256" key="1">
    <source>
        <dbReference type="SAM" id="SignalP"/>
    </source>
</evidence>
<protein>
    <submittedName>
        <fullName evidence="2">PEP-CTERM sorting domain-containing protein</fullName>
    </submittedName>
</protein>
<feature type="chain" id="PRO_5041926435" evidence="1">
    <location>
        <begin position="42"/>
        <end position="257"/>
    </location>
</feature>
<dbReference type="RefSeq" id="WP_254011209.1">
    <property type="nucleotide sequence ID" value="NZ_JAMZMM010000054.1"/>
</dbReference>
<dbReference type="Proteomes" id="UP001204953">
    <property type="component" value="Unassembled WGS sequence"/>
</dbReference>
<sequence length="257" mass="26828">MNSQNLDFRGLTTMKPTLIPSLSIAAATATAVFSLGAAAQAATFLGLDATPTPGTAIQNTTGDVPYKASTFTGDGKTYEFSVLTPTGLGSRGMATSDFGFFVNGSFTSLFSESQKANGGSNNANDWLGTCTADSNGNVTIKPCTIDFTFAQGSTYQLALKNNGKVSTGFGVYQKDSYTFNLKSDEQPNMTTMTVSEAGAYFIGAEDGMYNSPNGGKYSDFQDWVVKVKAVPESSTVGAVLGLGVVGLMSLRRKGIKG</sequence>
<feature type="signal peptide" evidence="1">
    <location>
        <begin position="1"/>
        <end position="41"/>
    </location>
</feature>
<keyword evidence="1" id="KW-0732">Signal</keyword>
<dbReference type="NCBIfam" id="TIGR02595">
    <property type="entry name" value="PEP_CTERM"/>
    <property type="match status" value="1"/>
</dbReference>
<gene>
    <name evidence="2" type="ORF">NJ959_07980</name>
</gene>
<proteinExistence type="predicted"/>
<comment type="caution">
    <text evidence="2">The sequence shown here is derived from an EMBL/GenBank/DDBJ whole genome shotgun (WGS) entry which is preliminary data.</text>
</comment>